<reference evidence="1 2" key="1">
    <citation type="submission" date="2015-01" db="EMBL/GenBank/DDBJ databases">
        <title>Desulfovibrio sp. JC271 draft genome sequence.</title>
        <authorList>
            <person name="Shivani Y."/>
            <person name="Subhash Y."/>
            <person name="Sasikala C."/>
            <person name="Ramana C.V."/>
        </authorList>
    </citation>
    <scope>NUCLEOTIDE SEQUENCE [LARGE SCALE GENOMIC DNA]</scope>
    <source>
        <strain evidence="1 2">JC271</strain>
    </source>
</reference>
<proteinExistence type="predicted"/>
<accession>A0A1B7XMU1</accession>
<dbReference type="AlphaFoldDB" id="A0A1B7XMU1"/>
<dbReference type="Proteomes" id="UP000091979">
    <property type="component" value="Unassembled WGS sequence"/>
</dbReference>
<evidence type="ECO:0000313" key="2">
    <source>
        <dbReference type="Proteomes" id="UP000091979"/>
    </source>
</evidence>
<evidence type="ECO:0000313" key="1">
    <source>
        <dbReference type="EMBL" id="OBQ56832.1"/>
    </source>
</evidence>
<keyword evidence="2" id="KW-1185">Reference proteome</keyword>
<gene>
    <name evidence="1" type="ORF">SP90_01830</name>
</gene>
<organism evidence="1 2">
    <name type="scientific">Halodesulfovibrio spirochaetisodalis</name>
    <dbReference type="NCBI Taxonomy" id="1560234"/>
    <lineage>
        <taxon>Bacteria</taxon>
        <taxon>Pseudomonadati</taxon>
        <taxon>Thermodesulfobacteriota</taxon>
        <taxon>Desulfovibrionia</taxon>
        <taxon>Desulfovibrionales</taxon>
        <taxon>Desulfovibrionaceae</taxon>
        <taxon>Halodesulfovibrio</taxon>
    </lineage>
</organism>
<comment type="caution">
    <text evidence="1">The sequence shown here is derived from an EMBL/GenBank/DDBJ whole genome shotgun (WGS) entry which is preliminary data.</text>
</comment>
<dbReference type="EMBL" id="JXMS01000002">
    <property type="protein sequence ID" value="OBQ56832.1"/>
    <property type="molecule type" value="Genomic_DNA"/>
</dbReference>
<name>A0A1B7XMU1_9BACT</name>
<sequence length="60" mass="6538">MVRFCIAFAKPQYSGTLSTCSASCVRALLTVQPVNIHGELFPFPQHTVVFENGLQPAISN</sequence>
<protein>
    <submittedName>
        <fullName evidence="1">Uncharacterized protein</fullName>
    </submittedName>
</protein>